<dbReference type="OrthoDB" id="6769010at2759"/>
<name>A0A6G0T2T0_APHGL</name>
<gene>
    <name evidence="1" type="ORF">AGLY_014993</name>
</gene>
<protein>
    <submittedName>
        <fullName evidence="1">Uncharacterized protein</fullName>
    </submittedName>
</protein>
<organism evidence="1 2">
    <name type="scientific">Aphis glycines</name>
    <name type="common">Soybean aphid</name>
    <dbReference type="NCBI Taxonomy" id="307491"/>
    <lineage>
        <taxon>Eukaryota</taxon>
        <taxon>Metazoa</taxon>
        <taxon>Ecdysozoa</taxon>
        <taxon>Arthropoda</taxon>
        <taxon>Hexapoda</taxon>
        <taxon>Insecta</taxon>
        <taxon>Pterygota</taxon>
        <taxon>Neoptera</taxon>
        <taxon>Paraneoptera</taxon>
        <taxon>Hemiptera</taxon>
        <taxon>Sternorrhyncha</taxon>
        <taxon>Aphidomorpha</taxon>
        <taxon>Aphidoidea</taxon>
        <taxon>Aphididae</taxon>
        <taxon>Aphidini</taxon>
        <taxon>Aphis</taxon>
        <taxon>Aphis</taxon>
    </lineage>
</organism>
<reference evidence="1 2" key="1">
    <citation type="submission" date="2019-08" db="EMBL/GenBank/DDBJ databases">
        <title>The genome of the soybean aphid Biotype 1, its phylome, world population structure and adaptation to the North American continent.</title>
        <authorList>
            <person name="Giordano R."/>
            <person name="Donthu R.K."/>
            <person name="Hernandez A.G."/>
            <person name="Wright C.L."/>
            <person name="Zimin A.V."/>
        </authorList>
    </citation>
    <scope>NUCLEOTIDE SEQUENCE [LARGE SCALE GENOMIC DNA]</scope>
    <source>
        <tissue evidence="1">Whole aphids</tissue>
    </source>
</reference>
<comment type="caution">
    <text evidence="1">The sequence shown here is derived from an EMBL/GenBank/DDBJ whole genome shotgun (WGS) entry which is preliminary data.</text>
</comment>
<evidence type="ECO:0000313" key="2">
    <source>
        <dbReference type="Proteomes" id="UP000475862"/>
    </source>
</evidence>
<keyword evidence="2" id="KW-1185">Reference proteome</keyword>
<sequence>MYSMHMVDKYEIPKRYGEMYWHNNRILITRNCDVIEFTLRKSEKSCREADPRPLSPSDPVFSDSVTMQTKASAECFKMKTVLNYTNHRMCLEKQESQQLNGNALQNVSEIQCLRMCANPRNDQNGASVMREGNLIKNFRYLSHTSRISFHAGSESYFTIFKYIYPDHAQPPEPIITRWGTWLVLAQYYCEHFLKIQEIISKLHPKTSMAIGIKKIKSMYLNDGMQIVKSAIEKLKPVGGQMEGVVQKKLHAISEKILSYIDFKTINKIMIDRQTPF</sequence>
<proteinExistence type="predicted"/>
<dbReference type="Proteomes" id="UP000475862">
    <property type="component" value="Unassembled WGS sequence"/>
</dbReference>
<dbReference type="EMBL" id="VYZN01000065">
    <property type="protein sequence ID" value="KAE9524943.1"/>
    <property type="molecule type" value="Genomic_DNA"/>
</dbReference>
<dbReference type="AlphaFoldDB" id="A0A6G0T2T0"/>
<accession>A0A6G0T2T0</accession>
<evidence type="ECO:0000313" key="1">
    <source>
        <dbReference type="EMBL" id="KAE9524943.1"/>
    </source>
</evidence>